<dbReference type="Proteomes" id="UP001056120">
    <property type="component" value="Linkage Group LG21"/>
</dbReference>
<comment type="caution">
    <text evidence="1">The sequence shown here is derived from an EMBL/GenBank/DDBJ whole genome shotgun (WGS) entry which is preliminary data.</text>
</comment>
<sequence>MLSSDKQDTVIDKLSSLPRIAIRAIAVLFTLDESMKDAVQLHAIGKEKSENIFSWVHRQFHHKDAKNADNDKVTLLENEAFSSACVGWREGILSIGTLGIDLSQDFKGQDTTFMNNQVLFFHDGNDDNDDDHDEEMECPLVLKASKHGFDHVEKQDLSPCDEVAKPNNHQDDLVKDSTEISKIRERTTLADLFRFDSENNLFKSNELSDDHKIKLPYHDNNNTRTESIKSFILISKMRKKLTKDDLAKPIKKTKQLMTKMLKKKIHPDIGIQEKTALTVCQEMNVHAT</sequence>
<protein>
    <submittedName>
        <fullName evidence="1">Uncharacterized protein</fullName>
    </submittedName>
</protein>
<proteinExistence type="predicted"/>
<reference evidence="1 2" key="2">
    <citation type="journal article" date="2022" name="Mol. Ecol. Resour.">
        <title>The genomes of chicory, endive, great burdock and yacon provide insights into Asteraceae paleo-polyploidization history and plant inulin production.</title>
        <authorList>
            <person name="Fan W."/>
            <person name="Wang S."/>
            <person name="Wang H."/>
            <person name="Wang A."/>
            <person name="Jiang F."/>
            <person name="Liu H."/>
            <person name="Zhao H."/>
            <person name="Xu D."/>
            <person name="Zhang Y."/>
        </authorList>
    </citation>
    <scope>NUCLEOTIDE SEQUENCE [LARGE SCALE GENOMIC DNA]</scope>
    <source>
        <strain evidence="2">cv. Yunnan</strain>
        <tissue evidence="1">Leaves</tissue>
    </source>
</reference>
<keyword evidence="2" id="KW-1185">Reference proteome</keyword>
<accession>A0ACB9CC09</accession>
<dbReference type="EMBL" id="CM042038">
    <property type="protein sequence ID" value="KAI3731837.1"/>
    <property type="molecule type" value="Genomic_DNA"/>
</dbReference>
<name>A0ACB9CC09_9ASTR</name>
<organism evidence="1 2">
    <name type="scientific">Smallanthus sonchifolius</name>
    <dbReference type="NCBI Taxonomy" id="185202"/>
    <lineage>
        <taxon>Eukaryota</taxon>
        <taxon>Viridiplantae</taxon>
        <taxon>Streptophyta</taxon>
        <taxon>Embryophyta</taxon>
        <taxon>Tracheophyta</taxon>
        <taxon>Spermatophyta</taxon>
        <taxon>Magnoliopsida</taxon>
        <taxon>eudicotyledons</taxon>
        <taxon>Gunneridae</taxon>
        <taxon>Pentapetalae</taxon>
        <taxon>asterids</taxon>
        <taxon>campanulids</taxon>
        <taxon>Asterales</taxon>
        <taxon>Asteraceae</taxon>
        <taxon>Asteroideae</taxon>
        <taxon>Heliantheae alliance</taxon>
        <taxon>Millerieae</taxon>
        <taxon>Smallanthus</taxon>
    </lineage>
</organism>
<gene>
    <name evidence="1" type="ORF">L1987_63027</name>
</gene>
<evidence type="ECO:0000313" key="1">
    <source>
        <dbReference type="EMBL" id="KAI3731837.1"/>
    </source>
</evidence>
<reference evidence="2" key="1">
    <citation type="journal article" date="2022" name="Mol. Ecol. Resour.">
        <title>The genomes of chicory, endive, great burdock and yacon provide insights into Asteraceae palaeo-polyploidization history and plant inulin production.</title>
        <authorList>
            <person name="Fan W."/>
            <person name="Wang S."/>
            <person name="Wang H."/>
            <person name="Wang A."/>
            <person name="Jiang F."/>
            <person name="Liu H."/>
            <person name="Zhao H."/>
            <person name="Xu D."/>
            <person name="Zhang Y."/>
        </authorList>
    </citation>
    <scope>NUCLEOTIDE SEQUENCE [LARGE SCALE GENOMIC DNA]</scope>
    <source>
        <strain evidence="2">cv. Yunnan</strain>
    </source>
</reference>
<evidence type="ECO:0000313" key="2">
    <source>
        <dbReference type="Proteomes" id="UP001056120"/>
    </source>
</evidence>